<name>A0A377PSF0_9HELI</name>
<reference evidence="8 9" key="1">
    <citation type="journal article" date="2014" name="Genome Announc.">
        <title>Draft genome sequences of eight enterohepatic helicobacter species isolated from both laboratory and wild rodents.</title>
        <authorList>
            <person name="Sheh A."/>
            <person name="Shen Z."/>
            <person name="Fox J.G."/>
        </authorList>
    </citation>
    <scope>NUCLEOTIDE SEQUENCE [LARGE SCALE GENOMIC DNA]</scope>
    <source>
        <strain evidence="8 9">ST1</strain>
    </source>
</reference>
<evidence type="ECO:0000313" key="9">
    <source>
        <dbReference type="Proteomes" id="UP000029922"/>
    </source>
</evidence>
<keyword evidence="10" id="KW-1185">Reference proteome</keyword>
<dbReference type="PROSITE" id="PS51935">
    <property type="entry name" value="NLPC_P60"/>
    <property type="match status" value="1"/>
</dbReference>
<dbReference type="SUPFAM" id="SSF54001">
    <property type="entry name" value="Cysteine proteinases"/>
    <property type="match status" value="1"/>
</dbReference>
<dbReference type="PANTHER" id="PTHR47053">
    <property type="entry name" value="MUREIN DD-ENDOPEPTIDASE MEPH-RELATED"/>
    <property type="match status" value="1"/>
</dbReference>
<comment type="similarity">
    <text evidence="1">Belongs to the peptidase C40 family.</text>
</comment>
<evidence type="ECO:0000256" key="1">
    <source>
        <dbReference type="ARBA" id="ARBA00007074"/>
    </source>
</evidence>
<dbReference type="Gene3D" id="3.90.1720.10">
    <property type="entry name" value="endopeptidase domain like (from Nostoc punctiforme)"/>
    <property type="match status" value="1"/>
</dbReference>
<dbReference type="InterPro" id="IPR000064">
    <property type="entry name" value="NLP_P60_dom"/>
</dbReference>
<dbReference type="InterPro" id="IPR007730">
    <property type="entry name" value="SPOR-like_dom"/>
</dbReference>
<protein>
    <submittedName>
        <fullName evidence="8">Hydrolase</fullName>
    </submittedName>
    <submittedName>
        <fullName evidence="7">NLP/P60 family lipoprotein</fullName>
        <ecNumber evidence="7">3.4.-.-</ecNumber>
    </submittedName>
</protein>
<dbReference type="PROSITE" id="PS51724">
    <property type="entry name" value="SPOR"/>
    <property type="match status" value="1"/>
</dbReference>
<dbReference type="EC" id="3.4.-.-" evidence="7"/>
<gene>
    <name evidence="7" type="primary">ykfC</name>
    <name evidence="8" type="ORF">LS73_001410</name>
    <name evidence="7" type="ORF">NCTC12714_00069</name>
</gene>
<dbReference type="RefSeq" id="WP_081955499.1">
    <property type="nucleotide sequence ID" value="NZ_FZML01000017.1"/>
</dbReference>
<accession>A0A377PSF0</accession>
<evidence type="ECO:0000313" key="7">
    <source>
        <dbReference type="EMBL" id="STQ85294.1"/>
    </source>
</evidence>
<keyword evidence="7" id="KW-0449">Lipoprotein</keyword>
<dbReference type="OrthoDB" id="9807055at2"/>
<dbReference type="EMBL" id="UGJE01000002">
    <property type="protein sequence ID" value="STQ85294.1"/>
    <property type="molecule type" value="Genomic_DNA"/>
</dbReference>
<evidence type="ECO:0000259" key="5">
    <source>
        <dbReference type="PROSITE" id="PS51724"/>
    </source>
</evidence>
<feature type="domain" description="SPOR" evidence="5">
    <location>
        <begin position="29"/>
        <end position="104"/>
    </location>
</feature>
<keyword evidence="3 7" id="KW-0378">Hydrolase</keyword>
<dbReference type="EMBL" id="JRPD02000002">
    <property type="protein sequence ID" value="TLE01368.1"/>
    <property type="molecule type" value="Genomic_DNA"/>
</dbReference>
<dbReference type="GO" id="GO:0008234">
    <property type="term" value="F:cysteine-type peptidase activity"/>
    <property type="evidence" value="ECO:0007669"/>
    <property type="project" value="UniProtKB-KW"/>
</dbReference>
<dbReference type="GO" id="GO:0042834">
    <property type="term" value="F:peptidoglycan binding"/>
    <property type="evidence" value="ECO:0007669"/>
    <property type="project" value="InterPro"/>
</dbReference>
<keyword evidence="2" id="KW-0645">Protease</keyword>
<dbReference type="Gene3D" id="3.30.70.1070">
    <property type="entry name" value="Sporulation related repeat"/>
    <property type="match status" value="1"/>
</dbReference>
<dbReference type="Proteomes" id="UP000255139">
    <property type="component" value="Unassembled WGS sequence"/>
</dbReference>
<evidence type="ECO:0000313" key="8">
    <source>
        <dbReference type="EMBL" id="TLE01368.1"/>
    </source>
</evidence>
<evidence type="ECO:0000313" key="10">
    <source>
        <dbReference type="Proteomes" id="UP000255139"/>
    </source>
</evidence>
<dbReference type="InterPro" id="IPR051202">
    <property type="entry name" value="Peptidase_C40"/>
</dbReference>
<dbReference type="Pfam" id="PF05036">
    <property type="entry name" value="SPOR"/>
    <property type="match status" value="1"/>
</dbReference>
<dbReference type="InterPro" id="IPR036680">
    <property type="entry name" value="SPOR-like_sf"/>
</dbReference>
<sequence>MSVLFIFSIYFFLYFANASSLEGIASKNYYANIAYSIQVGSFKSLENAWNLSNLLSKKGLDAFFFKQDGVYKVRFGNFSSADIARKQAMNYRKHGIISDFFIVNPKTYAINLKENQSKKFHMVRKTLVENAHSYMGTPYKWGGSSSSGFDCSGLARAVYRLNGLDLPRISQDQFHAGKFVLKANLQQGDLVFFTTNNGKSVNHVGIYIGNGEFIHAPGTGKTVTKAKLDSAYWKKVYKGARTYL</sequence>
<dbReference type="AlphaFoldDB" id="A0A377PSF0"/>
<dbReference type="GO" id="GO:0006508">
    <property type="term" value="P:proteolysis"/>
    <property type="evidence" value="ECO:0007669"/>
    <property type="project" value="UniProtKB-KW"/>
</dbReference>
<dbReference type="SUPFAM" id="SSF110997">
    <property type="entry name" value="Sporulation related repeat"/>
    <property type="match status" value="1"/>
</dbReference>
<evidence type="ECO:0000256" key="3">
    <source>
        <dbReference type="ARBA" id="ARBA00022801"/>
    </source>
</evidence>
<dbReference type="Proteomes" id="UP000029922">
    <property type="component" value="Unassembled WGS sequence"/>
</dbReference>
<evidence type="ECO:0000259" key="6">
    <source>
        <dbReference type="PROSITE" id="PS51935"/>
    </source>
</evidence>
<dbReference type="InterPro" id="IPR038765">
    <property type="entry name" value="Papain-like_cys_pep_sf"/>
</dbReference>
<reference evidence="7 10" key="2">
    <citation type="submission" date="2018-06" db="EMBL/GenBank/DDBJ databases">
        <authorList>
            <consortium name="Pathogen Informatics"/>
            <person name="Doyle S."/>
        </authorList>
    </citation>
    <scope>NUCLEOTIDE SEQUENCE [LARGE SCALE GENOMIC DNA]</scope>
    <source>
        <strain evidence="7 10">NCTC12714</strain>
    </source>
</reference>
<organism evidence="7 10">
    <name type="scientific">Helicobacter muridarum</name>
    <dbReference type="NCBI Taxonomy" id="216"/>
    <lineage>
        <taxon>Bacteria</taxon>
        <taxon>Pseudomonadati</taxon>
        <taxon>Campylobacterota</taxon>
        <taxon>Epsilonproteobacteria</taxon>
        <taxon>Campylobacterales</taxon>
        <taxon>Helicobacteraceae</taxon>
        <taxon>Helicobacter</taxon>
    </lineage>
</organism>
<keyword evidence="4" id="KW-0788">Thiol protease</keyword>
<evidence type="ECO:0000256" key="4">
    <source>
        <dbReference type="ARBA" id="ARBA00022807"/>
    </source>
</evidence>
<proteinExistence type="inferred from homology"/>
<dbReference type="Pfam" id="PF00877">
    <property type="entry name" value="NLPC_P60"/>
    <property type="match status" value="1"/>
</dbReference>
<dbReference type="PANTHER" id="PTHR47053:SF1">
    <property type="entry name" value="MUREIN DD-ENDOPEPTIDASE MEPH-RELATED"/>
    <property type="match status" value="1"/>
</dbReference>
<evidence type="ECO:0000256" key="2">
    <source>
        <dbReference type="ARBA" id="ARBA00022670"/>
    </source>
</evidence>
<feature type="domain" description="NlpC/P60" evidence="6">
    <location>
        <begin position="121"/>
        <end position="244"/>
    </location>
</feature>
<dbReference type="STRING" id="216.LS73_02350"/>